<dbReference type="InterPro" id="IPR026983">
    <property type="entry name" value="DHC"/>
</dbReference>
<keyword evidence="3" id="KW-1185">Reference proteome</keyword>
<protein>
    <recommendedName>
        <fullName evidence="1">Dynein heavy chain C-terminal domain-containing protein</fullName>
    </recommendedName>
</protein>
<feature type="domain" description="Dynein heavy chain C-terminal" evidence="1">
    <location>
        <begin position="232"/>
        <end position="274"/>
    </location>
</feature>
<dbReference type="PANTHER" id="PTHR46961">
    <property type="entry name" value="DYNEIN HEAVY CHAIN 1, AXONEMAL-LIKE PROTEIN"/>
    <property type="match status" value="1"/>
</dbReference>
<dbReference type="EMBL" id="UXSR01001458">
    <property type="protein sequence ID" value="VDD78289.1"/>
    <property type="molecule type" value="Genomic_DNA"/>
</dbReference>
<dbReference type="GO" id="GO:0045505">
    <property type="term" value="F:dynein intermediate chain binding"/>
    <property type="evidence" value="ECO:0007669"/>
    <property type="project" value="InterPro"/>
</dbReference>
<name>A0A3P6HR44_MESCO</name>
<organism evidence="2 3">
    <name type="scientific">Mesocestoides corti</name>
    <name type="common">Flatworm</name>
    <dbReference type="NCBI Taxonomy" id="53468"/>
    <lineage>
        <taxon>Eukaryota</taxon>
        <taxon>Metazoa</taxon>
        <taxon>Spiralia</taxon>
        <taxon>Lophotrochozoa</taxon>
        <taxon>Platyhelminthes</taxon>
        <taxon>Cestoda</taxon>
        <taxon>Eucestoda</taxon>
        <taxon>Cyclophyllidea</taxon>
        <taxon>Mesocestoididae</taxon>
        <taxon>Mesocestoides</taxon>
    </lineage>
</organism>
<evidence type="ECO:0000313" key="2">
    <source>
        <dbReference type="EMBL" id="VDD78289.1"/>
    </source>
</evidence>
<dbReference type="InterPro" id="IPR043160">
    <property type="entry name" value="Dynein_C_barrel"/>
</dbReference>
<dbReference type="OrthoDB" id="10251809at2759"/>
<reference evidence="2 3" key="1">
    <citation type="submission" date="2018-10" db="EMBL/GenBank/DDBJ databases">
        <authorList>
            <consortium name="Pathogen Informatics"/>
        </authorList>
    </citation>
    <scope>NUCLEOTIDE SEQUENCE [LARGE SCALE GENOMIC DNA]</scope>
</reference>
<feature type="domain" description="Dynein heavy chain C-terminal" evidence="1">
    <location>
        <begin position="4"/>
        <end position="174"/>
    </location>
</feature>
<evidence type="ECO:0000313" key="3">
    <source>
        <dbReference type="Proteomes" id="UP000267029"/>
    </source>
</evidence>
<dbReference type="Pfam" id="PF18199">
    <property type="entry name" value="Dynein_C"/>
    <property type="match status" value="2"/>
</dbReference>
<gene>
    <name evidence="2" type="ORF">MCOS_LOCUS4292</name>
</gene>
<sequence length="277" mass="31492">MLDITQSVLQDLVDAIDGKIIMNEGLREAMDSIYFAKVPPIWHRASWDSTTLGFWFKELTDRNHQLSNWLYTGQPKSFWFPGFFNPLGLLTALRQEASRSHIGWSLEFVSLDVTVTRFSHEDAPDVATGGPKENIYIHGLFIQAASWDKRGGRIVEARPKQLFDVMPVISVTAKYDLTLEELRQQHQLTAEQNAILSSQKNNSALIKYGSIRSSGLSTDRSPSPQEMYGLAEDRLSVPIYKKVQRTSHHFITKFKIPCSKTADHWKMRGVALLCDVH</sequence>
<dbReference type="AlphaFoldDB" id="A0A3P6HR44"/>
<accession>A0A3P6HR44</accession>
<dbReference type="Gene3D" id="3.10.490.20">
    <property type="match status" value="1"/>
</dbReference>
<dbReference type="GO" id="GO:0051959">
    <property type="term" value="F:dynein light intermediate chain binding"/>
    <property type="evidence" value="ECO:0007669"/>
    <property type="project" value="InterPro"/>
</dbReference>
<dbReference type="Proteomes" id="UP000267029">
    <property type="component" value="Unassembled WGS sequence"/>
</dbReference>
<dbReference type="InterPro" id="IPR041228">
    <property type="entry name" value="Dynein_C"/>
</dbReference>
<dbReference type="GO" id="GO:0007018">
    <property type="term" value="P:microtubule-based movement"/>
    <property type="evidence" value="ECO:0007669"/>
    <property type="project" value="InterPro"/>
</dbReference>
<dbReference type="STRING" id="53468.A0A3P6HR44"/>
<proteinExistence type="predicted"/>
<dbReference type="Gene3D" id="1.20.1270.280">
    <property type="match status" value="1"/>
</dbReference>
<dbReference type="GO" id="GO:0030286">
    <property type="term" value="C:dynein complex"/>
    <property type="evidence" value="ECO:0007669"/>
    <property type="project" value="InterPro"/>
</dbReference>
<evidence type="ECO:0000259" key="1">
    <source>
        <dbReference type="Pfam" id="PF18199"/>
    </source>
</evidence>